<dbReference type="EMBL" id="JAANIT010002182">
    <property type="protein sequence ID" value="KAG1537249.1"/>
    <property type="molecule type" value="Genomic_DNA"/>
</dbReference>
<dbReference type="PROSITE" id="PS50878">
    <property type="entry name" value="RT_POL"/>
    <property type="match status" value="1"/>
</dbReference>
<organism evidence="2 3">
    <name type="scientific">Rhizopus oryzae</name>
    <name type="common">Mucormycosis agent</name>
    <name type="synonym">Rhizopus arrhizus var. delemar</name>
    <dbReference type="NCBI Taxonomy" id="64495"/>
    <lineage>
        <taxon>Eukaryota</taxon>
        <taxon>Fungi</taxon>
        <taxon>Fungi incertae sedis</taxon>
        <taxon>Mucoromycota</taxon>
        <taxon>Mucoromycotina</taxon>
        <taxon>Mucoromycetes</taxon>
        <taxon>Mucorales</taxon>
        <taxon>Mucorineae</taxon>
        <taxon>Rhizopodaceae</taxon>
        <taxon>Rhizopus</taxon>
    </lineage>
</organism>
<dbReference type="InterPro" id="IPR000477">
    <property type="entry name" value="RT_dom"/>
</dbReference>
<evidence type="ECO:0000313" key="2">
    <source>
        <dbReference type="EMBL" id="KAG1537249.1"/>
    </source>
</evidence>
<dbReference type="SUPFAM" id="SSF56672">
    <property type="entry name" value="DNA/RNA polymerases"/>
    <property type="match status" value="1"/>
</dbReference>
<dbReference type="AlphaFoldDB" id="A0A9P6Y1H3"/>
<dbReference type="PANTHER" id="PTHR31635:SF196">
    <property type="entry name" value="REVERSE TRANSCRIPTASE DOMAIN-CONTAINING PROTEIN-RELATED"/>
    <property type="match status" value="1"/>
</dbReference>
<dbReference type="PANTHER" id="PTHR31635">
    <property type="entry name" value="REVERSE TRANSCRIPTASE DOMAIN-CONTAINING PROTEIN-RELATED"/>
    <property type="match status" value="1"/>
</dbReference>
<dbReference type="InterPro" id="IPR043502">
    <property type="entry name" value="DNA/RNA_pol_sf"/>
</dbReference>
<evidence type="ECO:0000313" key="3">
    <source>
        <dbReference type="Proteomes" id="UP000717996"/>
    </source>
</evidence>
<reference evidence="2" key="1">
    <citation type="journal article" date="2020" name="Microb. Genom.">
        <title>Genetic diversity of clinical and environmental Mucorales isolates obtained from an investigation of mucormycosis cases among solid organ transplant recipients.</title>
        <authorList>
            <person name="Nguyen M.H."/>
            <person name="Kaul D."/>
            <person name="Muto C."/>
            <person name="Cheng S.J."/>
            <person name="Richter R.A."/>
            <person name="Bruno V.M."/>
            <person name="Liu G."/>
            <person name="Beyhan S."/>
            <person name="Sundermann A.J."/>
            <person name="Mounaud S."/>
            <person name="Pasculle A.W."/>
            <person name="Nierman W.C."/>
            <person name="Driscoll E."/>
            <person name="Cumbie R."/>
            <person name="Clancy C.J."/>
            <person name="Dupont C.L."/>
        </authorList>
    </citation>
    <scope>NUCLEOTIDE SEQUENCE</scope>
    <source>
        <strain evidence="2">GL16</strain>
    </source>
</reference>
<proteinExistence type="predicted"/>
<accession>A0A9P6Y1H3</accession>
<sequence>MRSFARISNSLLRVTLNKISRFPPTLVSSLIALFFDNRVCININGHFTKEVDQGRGFRQGDPLSPLLFNPVLEPFLRHILQDASIVGFSFSPLSQDLPHPATLKVLAYADDVCVFLSSRADFLRLQHHLNSYGQVSNAKVNLSKTEAIFLNGRTSPHWQQVLTQYQISQWHDHSMTQPLRYLGFPVIQSVAQRKCVGNQLLQSVKTQCGIYSQRHLSLRGRVTLANSLILSKLWYSLRVVSLPKQLFRQIRSVLYQFIIKGIKPGLRYTLLC</sequence>
<dbReference type="Proteomes" id="UP000717996">
    <property type="component" value="Unassembled WGS sequence"/>
</dbReference>
<feature type="domain" description="Reverse transcriptase" evidence="1">
    <location>
        <begin position="1"/>
        <end position="186"/>
    </location>
</feature>
<gene>
    <name evidence="2" type="ORF">G6F51_010485</name>
</gene>
<protein>
    <recommendedName>
        <fullName evidence="1">Reverse transcriptase domain-containing protein</fullName>
    </recommendedName>
</protein>
<name>A0A9P6Y1H3_RHIOR</name>
<dbReference type="OrthoDB" id="2417874at2759"/>
<dbReference type="Pfam" id="PF00078">
    <property type="entry name" value="RVT_1"/>
    <property type="match status" value="1"/>
</dbReference>
<evidence type="ECO:0000259" key="1">
    <source>
        <dbReference type="PROSITE" id="PS50878"/>
    </source>
</evidence>
<comment type="caution">
    <text evidence="2">The sequence shown here is derived from an EMBL/GenBank/DDBJ whole genome shotgun (WGS) entry which is preliminary data.</text>
</comment>